<evidence type="ECO:0000256" key="2">
    <source>
        <dbReference type="ARBA" id="ARBA00022679"/>
    </source>
</evidence>
<dbReference type="RefSeq" id="WP_141463073.1">
    <property type="nucleotide sequence ID" value="NZ_RBZW01000008.1"/>
</dbReference>
<dbReference type="EMBL" id="RBZW01000008">
    <property type="protein sequence ID" value="THE66406.1"/>
    <property type="molecule type" value="Genomic_DNA"/>
</dbReference>
<dbReference type="PANTHER" id="PTHR12526">
    <property type="entry name" value="GLYCOSYLTRANSFERASE"/>
    <property type="match status" value="1"/>
</dbReference>
<dbReference type="Proteomes" id="UP000318864">
    <property type="component" value="Unassembled WGS sequence"/>
</dbReference>
<dbReference type="OrthoDB" id="193395at2157"/>
<protein>
    <submittedName>
        <fullName evidence="5">Glycosyltransferase</fullName>
    </submittedName>
</protein>
<feature type="domain" description="Glycosyltransferase subfamily 4-like N-terminal" evidence="4">
    <location>
        <begin position="42"/>
        <end position="139"/>
    </location>
</feature>
<dbReference type="Pfam" id="PF00534">
    <property type="entry name" value="Glycos_transf_1"/>
    <property type="match status" value="1"/>
</dbReference>
<evidence type="ECO:0000313" key="5">
    <source>
        <dbReference type="EMBL" id="THE66406.1"/>
    </source>
</evidence>
<sequence>MDILVLTTYDESPFLLQQLESLADRGVSPTLRTVPGHVEAGESRSVRDYLEFFPAVMREARKDYDLIHAHYGLTVPMALPQRRLPVVCSLWGTDLEGPGRPISRACAPFCDEVIVMTPGMKRRLGTDCTVLPFGIDLERFQPAPQSQAQARVDWDSDEHHVLFPYPPERTVKDYPRARRLVRTVDNLLERPVNLQVVHGVDHDRVSTYMNAADALFLTSWREGSPTSVKEAMACNLPVVATDVGDVRTRLEAVDPSSVAKSDDELVRGLVEVLERGERSNGREAVRAVSQDAVVDRLLEIYRRAIGNPIDTERVSATSR</sequence>
<keyword evidence="1" id="KW-0328">Glycosyltransferase</keyword>
<evidence type="ECO:0000313" key="6">
    <source>
        <dbReference type="Proteomes" id="UP000318864"/>
    </source>
</evidence>
<dbReference type="InterPro" id="IPR028098">
    <property type="entry name" value="Glyco_trans_4-like_N"/>
</dbReference>
<dbReference type="AlphaFoldDB" id="A0A4S3TQ77"/>
<evidence type="ECO:0000256" key="1">
    <source>
        <dbReference type="ARBA" id="ARBA00022676"/>
    </source>
</evidence>
<comment type="caution">
    <text evidence="5">The sequence shown here is derived from an EMBL/GenBank/DDBJ whole genome shotgun (WGS) entry which is preliminary data.</text>
</comment>
<name>A0A4S3TQ77_9EURY</name>
<dbReference type="GO" id="GO:0016757">
    <property type="term" value="F:glycosyltransferase activity"/>
    <property type="evidence" value="ECO:0007669"/>
    <property type="project" value="UniProtKB-KW"/>
</dbReference>
<dbReference type="InterPro" id="IPR001296">
    <property type="entry name" value="Glyco_trans_1"/>
</dbReference>
<proteinExistence type="predicted"/>
<dbReference type="Pfam" id="PF13439">
    <property type="entry name" value="Glyco_transf_4"/>
    <property type="match status" value="1"/>
</dbReference>
<keyword evidence="2 5" id="KW-0808">Transferase</keyword>
<gene>
    <name evidence="5" type="ORF">D8Y22_02245</name>
</gene>
<evidence type="ECO:0000259" key="4">
    <source>
        <dbReference type="Pfam" id="PF13439"/>
    </source>
</evidence>
<dbReference type="SUPFAM" id="SSF53756">
    <property type="entry name" value="UDP-Glycosyltransferase/glycogen phosphorylase"/>
    <property type="match status" value="1"/>
</dbReference>
<organism evidence="5 6">
    <name type="scientific">Salinadaptatus halalkaliphilus</name>
    <dbReference type="NCBI Taxonomy" id="2419781"/>
    <lineage>
        <taxon>Archaea</taxon>
        <taxon>Methanobacteriati</taxon>
        <taxon>Methanobacteriota</taxon>
        <taxon>Stenosarchaea group</taxon>
        <taxon>Halobacteria</taxon>
        <taxon>Halobacteriales</taxon>
        <taxon>Natrialbaceae</taxon>
        <taxon>Salinadaptatus</taxon>
    </lineage>
</organism>
<reference evidence="5 6" key="1">
    <citation type="submission" date="2018-10" db="EMBL/GenBank/DDBJ databases">
        <title>Natronolimnobius sp. XQ-INN 246 isolated from Inner Mongolia Autonomous Region of China.</title>
        <authorList>
            <person name="Xue Q."/>
        </authorList>
    </citation>
    <scope>NUCLEOTIDE SEQUENCE [LARGE SCALE GENOMIC DNA]</scope>
    <source>
        <strain evidence="5 6">XQ-INN 246</strain>
    </source>
</reference>
<evidence type="ECO:0000259" key="3">
    <source>
        <dbReference type="Pfam" id="PF00534"/>
    </source>
</evidence>
<dbReference type="PANTHER" id="PTHR12526:SF640">
    <property type="entry name" value="COLANIC ACID BIOSYNTHESIS GLYCOSYLTRANSFERASE WCAL-RELATED"/>
    <property type="match status" value="1"/>
</dbReference>
<keyword evidence="6" id="KW-1185">Reference proteome</keyword>
<feature type="domain" description="Glycosyl transferase family 1" evidence="3">
    <location>
        <begin position="192"/>
        <end position="277"/>
    </location>
</feature>
<dbReference type="Gene3D" id="3.40.50.2000">
    <property type="entry name" value="Glycogen Phosphorylase B"/>
    <property type="match status" value="2"/>
</dbReference>
<accession>A0A4S3TQ77</accession>